<organism evidence="1 2">
    <name type="scientific">Dictyostelium purpureum</name>
    <name type="common">Slime mold</name>
    <dbReference type="NCBI Taxonomy" id="5786"/>
    <lineage>
        <taxon>Eukaryota</taxon>
        <taxon>Amoebozoa</taxon>
        <taxon>Evosea</taxon>
        <taxon>Eumycetozoa</taxon>
        <taxon>Dictyostelia</taxon>
        <taxon>Dictyosteliales</taxon>
        <taxon>Dictyosteliaceae</taxon>
        <taxon>Dictyostelium</taxon>
    </lineage>
</organism>
<dbReference type="GeneID" id="10505200"/>
<accession>F1A2J0</accession>
<dbReference type="RefSeq" id="XP_003293884.1">
    <property type="nucleotide sequence ID" value="XM_003293836.1"/>
</dbReference>
<evidence type="ECO:0000313" key="2">
    <source>
        <dbReference type="Proteomes" id="UP000001064"/>
    </source>
</evidence>
<evidence type="ECO:0000313" key="1">
    <source>
        <dbReference type="EMBL" id="EGC29582.1"/>
    </source>
</evidence>
<protein>
    <submittedName>
        <fullName evidence="1">Uncharacterized protein</fullName>
    </submittedName>
</protein>
<proteinExistence type="predicted"/>
<dbReference type="EMBL" id="GL871414">
    <property type="protein sequence ID" value="EGC29582.1"/>
    <property type="molecule type" value="Genomic_DNA"/>
</dbReference>
<keyword evidence="2" id="KW-1185">Reference proteome</keyword>
<dbReference type="Proteomes" id="UP000001064">
    <property type="component" value="Unassembled WGS sequence"/>
</dbReference>
<gene>
    <name evidence="1" type="ORF">DICPUDRAFT_158803</name>
</gene>
<dbReference type="AlphaFoldDB" id="F1A2J0"/>
<sequence length="110" mass="12756">MICNCKELKVNDQFSHNLNDRYISIKIWNNDETIKSNIVISSDNYKSKPININQHGMKEHILRCSRYTIINHGPANVNIMVDYIYDNAESENLKKQSDRAAIAKLSLPIY</sequence>
<dbReference type="VEuPathDB" id="AmoebaDB:DICPUDRAFT_158803"/>
<dbReference type="InParanoid" id="F1A2J0"/>
<name>F1A2J0_DICPU</name>
<reference evidence="2" key="1">
    <citation type="journal article" date="2011" name="Genome Biol.">
        <title>Comparative genomics of the social amoebae Dictyostelium discoideum and Dictyostelium purpureum.</title>
        <authorList>
            <consortium name="US DOE Joint Genome Institute (JGI-PGF)"/>
            <person name="Sucgang R."/>
            <person name="Kuo A."/>
            <person name="Tian X."/>
            <person name="Salerno W."/>
            <person name="Parikh A."/>
            <person name="Feasley C.L."/>
            <person name="Dalin E."/>
            <person name="Tu H."/>
            <person name="Huang E."/>
            <person name="Barry K."/>
            <person name="Lindquist E."/>
            <person name="Shapiro H."/>
            <person name="Bruce D."/>
            <person name="Schmutz J."/>
            <person name="Salamov A."/>
            <person name="Fey P."/>
            <person name="Gaudet P."/>
            <person name="Anjard C."/>
            <person name="Babu M.M."/>
            <person name="Basu S."/>
            <person name="Bushmanova Y."/>
            <person name="van der Wel H."/>
            <person name="Katoh-Kurasawa M."/>
            <person name="Dinh C."/>
            <person name="Coutinho P.M."/>
            <person name="Saito T."/>
            <person name="Elias M."/>
            <person name="Schaap P."/>
            <person name="Kay R.R."/>
            <person name="Henrissat B."/>
            <person name="Eichinger L."/>
            <person name="Rivero F."/>
            <person name="Putnam N.H."/>
            <person name="West C.M."/>
            <person name="Loomis W.F."/>
            <person name="Chisholm R.L."/>
            <person name="Shaulsky G."/>
            <person name="Strassmann J.E."/>
            <person name="Queller D.C."/>
            <person name="Kuspa A."/>
            <person name="Grigoriev I.V."/>
        </authorList>
    </citation>
    <scope>NUCLEOTIDE SEQUENCE [LARGE SCALE GENOMIC DNA]</scope>
    <source>
        <strain evidence="2">QSDP1</strain>
    </source>
</reference>
<dbReference type="KEGG" id="dpp:DICPUDRAFT_158803"/>